<proteinExistence type="inferred from homology"/>
<comment type="subcellular location">
    <subcellularLocation>
        <location evidence="1">Endoplasmic reticulum membrane</location>
        <topology evidence="1">Multi-pass membrane protein</topology>
    </subcellularLocation>
</comment>
<evidence type="ECO:0000256" key="1">
    <source>
        <dbReference type="ARBA" id="ARBA00004477"/>
    </source>
</evidence>
<keyword evidence="8 11" id="KW-1133">Transmembrane helix</keyword>
<dbReference type="GO" id="GO:0004144">
    <property type="term" value="F:diacylglycerol O-acyltransferase activity"/>
    <property type="evidence" value="ECO:0007669"/>
    <property type="project" value="UniProtKB-EC"/>
</dbReference>
<evidence type="ECO:0000256" key="6">
    <source>
        <dbReference type="ARBA" id="ARBA00022692"/>
    </source>
</evidence>
<feature type="transmembrane region" description="Helical" evidence="11">
    <location>
        <begin position="20"/>
        <end position="41"/>
    </location>
</feature>
<dbReference type="InterPro" id="IPR004299">
    <property type="entry name" value="MBOAT_fam"/>
</dbReference>
<comment type="caution">
    <text evidence="12">The sequence shown here is derived from an EMBL/GenBank/DDBJ whole genome shotgun (WGS) entry which is preliminary data.</text>
</comment>
<evidence type="ECO:0000256" key="3">
    <source>
        <dbReference type="ARBA" id="ARBA00009010"/>
    </source>
</evidence>
<evidence type="ECO:0000256" key="2">
    <source>
        <dbReference type="ARBA" id="ARBA00005189"/>
    </source>
</evidence>
<evidence type="ECO:0000256" key="11">
    <source>
        <dbReference type="SAM" id="Phobius"/>
    </source>
</evidence>
<dbReference type="PANTHER" id="PTHR10408:SF7">
    <property type="entry name" value="DIACYLGLYCEROL O-ACYLTRANSFERASE 1"/>
    <property type="match status" value="1"/>
</dbReference>
<dbReference type="GO" id="GO:0019432">
    <property type="term" value="P:triglyceride biosynthetic process"/>
    <property type="evidence" value="ECO:0007669"/>
    <property type="project" value="TreeGrafter"/>
</dbReference>
<comment type="similarity">
    <text evidence="3">Belongs to the membrane-bound acyltransferase family. Sterol o-acyltransferase subfamily.</text>
</comment>
<accession>A0A0C2NIY6</accession>
<keyword evidence="9 11" id="KW-0472">Membrane</keyword>
<keyword evidence="6 11" id="KW-0812">Transmembrane</keyword>
<comment type="pathway">
    <text evidence="2">Lipid metabolism.</text>
</comment>
<dbReference type="GO" id="GO:0005789">
    <property type="term" value="C:endoplasmic reticulum membrane"/>
    <property type="evidence" value="ECO:0007669"/>
    <property type="project" value="UniProtKB-SubCell"/>
</dbReference>
<reference evidence="12 13" key="1">
    <citation type="journal article" date="2014" name="Genome Biol. Evol.">
        <title>The genome of the myxosporean Thelohanellus kitauei shows adaptations to nutrient acquisition within its fish host.</title>
        <authorList>
            <person name="Yang Y."/>
            <person name="Xiong J."/>
            <person name="Zhou Z."/>
            <person name="Huo F."/>
            <person name="Miao W."/>
            <person name="Ran C."/>
            <person name="Liu Y."/>
            <person name="Zhang J."/>
            <person name="Feng J."/>
            <person name="Wang M."/>
            <person name="Wang M."/>
            <person name="Wang L."/>
            <person name="Yao B."/>
        </authorList>
    </citation>
    <scope>NUCLEOTIDE SEQUENCE [LARGE SCALE GENOMIC DNA]</scope>
    <source>
        <strain evidence="12">Wuqing</strain>
    </source>
</reference>
<evidence type="ECO:0000256" key="10">
    <source>
        <dbReference type="ARBA" id="ARBA00023315"/>
    </source>
</evidence>
<dbReference type="Pfam" id="PF03062">
    <property type="entry name" value="MBOAT"/>
    <property type="match status" value="1"/>
</dbReference>
<organism evidence="12 13">
    <name type="scientific">Thelohanellus kitauei</name>
    <name type="common">Myxosporean</name>
    <dbReference type="NCBI Taxonomy" id="669202"/>
    <lineage>
        <taxon>Eukaryota</taxon>
        <taxon>Metazoa</taxon>
        <taxon>Cnidaria</taxon>
        <taxon>Myxozoa</taxon>
        <taxon>Myxosporea</taxon>
        <taxon>Bivalvulida</taxon>
        <taxon>Platysporina</taxon>
        <taxon>Myxobolidae</taxon>
        <taxon>Thelohanellus</taxon>
    </lineage>
</organism>
<evidence type="ECO:0000256" key="4">
    <source>
        <dbReference type="ARBA" id="ARBA00013244"/>
    </source>
</evidence>
<dbReference type="InterPro" id="IPR014371">
    <property type="entry name" value="Oat_ACAT_DAG_ARE"/>
</dbReference>
<feature type="transmembrane region" description="Helical" evidence="11">
    <location>
        <begin position="159"/>
        <end position="179"/>
    </location>
</feature>
<dbReference type="AlphaFoldDB" id="A0A0C2NIY6"/>
<evidence type="ECO:0000256" key="5">
    <source>
        <dbReference type="ARBA" id="ARBA00022679"/>
    </source>
</evidence>
<dbReference type="Proteomes" id="UP000031668">
    <property type="component" value="Unassembled WGS sequence"/>
</dbReference>
<feature type="transmembrane region" description="Helical" evidence="11">
    <location>
        <begin position="128"/>
        <end position="147"/>
    </location>
</feature>
<keyword evidence="7" id="KW-0256">Endoplasmic reticulum</keyword>
<dbReference type="OMA" id="NFIVWIT"/>
<keyword evidence="10 12" id="KW-0012">Acyltransferase</keyword>
<evidence type="ECO:0000256" key="7">
    <source>
        <dbReference type="ARBA" id="ARBA00022824"/>
    </source>
</evidence>
<feature type="transmembrane region" description="Helical" evidence="11">
    <location>
        <begin position="104"/>
        <end position="122"/>
    </location>
</feature>
<evidence type="ECO:0000256" key="9">
    <source>
        <dbReference type="ARBA" id="ARBA00023136"/>
    </source>
</evidence>
<dbReference type="OrthoDB" id="10039049at2759"/>
<dbReference type="PANTHER" id="PTHR10408">
    <property type="entry name" value="STEROL O-ACYLTRANSFERASE"/>
    <property type="match status" value="1"/>
</dbReference>
<evidence type="ECO:0000313" key="13">
    <source>
        <dbReference type="Proteomes" id="UP000031668"/>
    </source>
</evidence>
<dbReference type="EC" id="2.3.1.20" evidence="4"/>
<keyword evidence="13" id="KW-1185">Reference proteome</keyword>
<evidence type="ECO:0000313" key="12">
    <source>
        <dbReference type="EMBL" id="KII73997.1"/>
    </source>
</evidence>
<protein>
    <recommendedName>
        <fullName evidence="4">diacylglycerol O-acyltransferase</fullName>
        <ecNumber evidence="4">2.3.1.20</ecNumber>
    </recommendedName>
</protein>
<dbReference type="EMBL" id="JWZT01000570">
    <property type="protein sequence ID" value="KII73997.1"/>
    <property type="molecule type" value="Genomic_DNA"/>
</dbReference>
<evidence type="ECO:0000256" key="8">
    <source>
        <dbReference type="ARBA" id="ARBA00022989"/>
    </source>
</evidence>
<keyword evidence="5 12" id="KW-0808">Transferase</keyword>
<sequence>MINPTIQTFILFPKKYRLSLLVSKSLSLCFYNFIVWITTFYKFFECWLNILAELLQFGDRCFYLDWWNATSVNQFWRSWNIPVHRWSKSHVFSPLLRMGYSNRTGIIVVFVLSGILHEFIISNVFKTFNIWLFSVMALQIPLSMIAIDPSHKNKFRTLYLLLLLLNHGMMPLVYHIHYYRVNGVCICCSK</sequence>
<gene>
    <name evidence="12" type="ORF">RF11_04139</name>
</gene>
<name>A0A0C2NIY6_THEKT</name>